<dbReference type="Proteomes" id="UP000785679">
    <property type="component" value="Unassembled WGS sequence"/>
</dbReference>
<accession>A0A8J8SXW0</accession>
<reference evidence="2" key="1">
    <citation type="submission" date="2019-06" db="EMBL/GenBank/DDBJ databases">
        <authorList>
            <person name="Zheng W."/>
        </authorList>
    </citation>
    <scope>NUCLEOTIDE SEQUENCE</scope>
    <source>
        <strain evidence="2">QDHG01</strain>
    </source>
</reference>
<proteinExistence type="predicted"/>
<evidence type="ECO:0000313" key="3">
    <source>
        <dbReference type="Proteomes" id="UP000785679"/>
    </source>
</evidence>
<sequence>MFIYQQRICRDYLLRRMKLSVCFSRENISYLLLYTLIVTVEFIFKRFYLLFLLINTLNWVMVVIHSSLNAVHQTGIPSILYQTVQFTIRQASSFAHFPFPPPP</sequence>
<keyword evidence="1" id="KW-0812">Transmembrane</keyword>
<evidence type="ECO:0000256" key="1">
    <source>
        <dbReference type="SAM" id="Phobius"/>
    </source>
</evidence>
<organism evidence="2 3">
    <name type="scientific">Halteria grandinella</name>
    <dbReference type="NCBI Taxonomy" id="5974"/>
    <lineage>
        <taxon>Eukaryota</taxon>
        <taxon>Sar</taxon>
        <taxon>Alveolata</taxon>
        <taxon>Ciliophora</taxon>
        <taxon>Intramacronucleata</taxon>
        <taxon>Spirotrichea</taxon>
        <taxon>Stichotrichia</taxon>
        <taxon>Sporadotrichida</taxon>
        <taxon>Halteriidae</taxon>
        <taxon>Halteria</taxon>
    </lineage>
</organism>
<keyword evidence="1" id="KW-0472">Membrane</keyword>
<dbReference type="EMBL" id="RRYP01017127">
    <property type="protein sequence ID" value="TNV74331.1"/>
    <property type="molecule type" value="Genomic_DNA"/>
</dbReference>
<keyword evidence="1" id="KW-1133">Transmembrane helix</keyword>
<evidence type="ECO:0000313" key="2">
    <source>
        <dbReference type="EMBL" id="TNV74331.1"/>
    </source>
</evidence>
<name>A0A8J8SXW0_HALGN</name>
<protein>
    <submittedName>
        <fullName evidence="2">Uncharacterized protein</fullName>
    </submittedName>
</protein>
<comment type="caution">
    <text evidence="2">The sequence shown here is derived from an EMBL/GenBank/DDBJ whole genome shotgun (WGS) entry which is preliminary data.</text>
</comment>
<keyword evidence="3" id="KW-1185">Reference proteome</keyword>
<feature type="transmembrane region" description="Helical" evidence="1">
    <location>
        <begin position="50"/>
        <end position="71"/>
    </location>
</feature>
<feature type="transmembrane region" description="Helical" evidence="1">
    <location>
        <begin position="27"/>
        <end position="44"/>
    </location>
</feature>
<dbReference type="AlphaFoldDB" id="A0A8J8SXW0"/>
<gene>
    <name evidence="2" type="ORF">FGO68_gene985</name>
</gene>